<dbReference type="RefSeq" id="WP_271024053.1">
    <property type="nucleotide sequence ID" value="NZ_JAQIEY010000004.1"/>
</dbReference>
<evidence type="ECO:0000313" key="2">
    <source>
        <dbReference type="Proteomes" id="UP001210502"/>
    </source>
</evidence>
<dbReference type="Proteomes" id="UP001210502">
    <property type="component" value="Unassembled WGS sequence"/>
</dbReference>
<dbReference type="AlphaFoldDB" id="A0AAW5YTF2"/>
<accession>A0AAW5YTF2</accession>
<evidence type="ECO:0000313" key="1">
    <source>
        <dbReference type="EMBL" id="MDA3767253.1"/>
    </source>
</evidence>
<gene>
    <name evidence="1" type="ORF">PF586_01905</name>
</gene>
<organism evidence="1 2">
    <name type="scientific">Lactobacillus delbrueckii</name>
    <dbReference type="NCBI Taxonomy" id="1584"/>
    <lineage>
        <taxon>Bacteria</taxon>
        <taxon>Bacillati</taxon>
        <taxon>Bacillota</taxon>
        <taxon>Bacilli</taxon>
        <taxon>Lactobacillales</taxon>
        <taxon>Lactobacillaceae</taxon>
        <taxon>Lactobacillus</taxon>
    </lineage>
</organism>
<reference evidence="1" key="1">
    <citation type="submission" date="2023-01" db="EMBL/GenBank/DDBJ databases">
        <title>Sequencing of the bacterial strains from artisanal fermented milk Matsoni.</title>
        <authorList>
            <person name="Rozman V."/>
            <person name="Accetto T."/>
            <person name="Bogovic Matijasic B."/>
        </authorList>
    </citation>
    <scope>NUCLEOTIDE SEQUENCE</scope>
    <source>
        <strain evidence="1">Lbl333</strain>
    </source>
</reference>
<sequence length="161" mass="17265">MEEPTLPKSSLQLPFGQNGLNGAVPVVQTDLDGTRTVDMSIYADPSMLEMAEEAISKWNEAVAKYKVKISATYTTSMSDLKKGVTIAIMESASNSEAISSYQRAGQSDITLERHAGLSTAVVREILKGNGIGDVYNKSGTITAGDTLKNSLFTVQINVEDE</sequence>
<comment type="caution">
    <text evidence="1">The sequence shown here is derived from an EMBL/GenBank/DDBJ whole genome shotgun (WGS) entry which is preliminary data.</text>
</comment>
<name>A0AAW5YTF2_9LACO</name>
<proteinExistence type="predicted"/>
<protein>
    <submittedName>
        <fullName evidence="1">Uncharacterized protein</fullName>
    </submittedName>
</protein>
<dbReference type="EMBL" id="JAQIEY010000004">
    <property type="protein sequence ID" value="MDA3767253.1"/>
    <property type="molecule type" value="Genomic_DNA"/>
</dbReference>